<gene>
    <name evidence="1" type="ORF">GJ654_07930</name>
</gene>
<dbReference type="OrthoDB" id="9929522at2"/>
<accession>A0A6N8DP21</accession>
<evidence type="ECO:0000313" key="1">
    <source>
        <dbReference type="EMBL" id="MTV30921.1"/>
    </source>
</evidence>
<dbReference type="EMBL" id="WNKS01000005">
    <property type="protein sequence ID" value="MTV30921.1"/>
    <property type="molecule type" value="Genomic_DNA"/>
</dbReference>
<organism evidence="1 2">
    <name type="scientific">Rhodoblastus acidophilus</name>
    <name type="common">Rhodopseudomonas acidophila</name>
    <dbReference type="NCBI Taxonomy" id="1074"/>
    <lineage>
        <taxon>Bacteria</taxon>
        <taxon>Pseudomonadati</taxon>
        <taxon>Pseudomonadota</taxon>
        <taxon>Alphaproteobacteria</taxon>
        <taxon>Hyphomicrobiales</taxon>
        <taxon>Rhodoblastaceae</taxon>
        <taxon>Rhodoblastus</taxon>
    </lineage>
</organism>
<protein>
    <submittedName>
        <fullName evidence="1">Uncharacterized protein</fullName>
    </submittedName>
</protein>
<reference evidence="1 2" key="1">
    <citation type="submission" date="2019-11" db="EMBL/GenBank/DDBJ databases">
        <title>Whole-genome sequence of a Rhodoblastus acidophilus DSM 142.</title>
        <authorList>
            <person name="Kyndt J.A."/>
            <person name="Meyer T.E."/>
        </authorList>
    </citation>
    <scope>NUCLEOTIDE SEQUENCE [LARGE SCALE GENOMIC DNA]</scope>
    <source>
        <strain evidence="1 2">DSM 142</strain>
    </source>
</reference>
<evidence type="ECO:0000313" key="2">
    <source>
        <dbReference type="Proteomes" id="UP000439113"/>
    </source>
</evidence>
<dbReference type="Proteomes" id="UP000439113">
    <property type="component" value="Unassembled WGS sequence"/>
</dbReference>
<name>A0A6N8DP21_RHOAC</name>
<comment type="caution">
    <text evidence="1">The sequence shown here is derived from an EMBL/GenBank/DDBJ whole genome shotgun (WGS) entry which is preliminary data.</text>
</comment>
<dbReference type="RefSeq" id="WP_155445614.1">
    <property type="nucleotide sequence ID" value="NZ_JAOQNR010000004.1"/>
</dbReference>
<sequence length="71" mass="8024">MGESIEAVAEQALTKLLFALEDLECHGLQTRQLSDVRDKLVSAIEHLAKVAPRFDFDREVTSIRLSSVNRR</sequence>
<proteinExistence type="predicted"/>
<dbReference type="AlphaFoldDB" id="A0A6N8DP21"/>